<feature type="compositionally biased region" description="Acidic residues" evidence="5">
    <location>
        <begin position="1"/>
        <end position="20"/>
    </location>
</feature>
<dbReference type="EMBL" id="MQWD01000001">
    <property type="protein sequence ID" value="PAP78526.1"/>
    <property type="molecule type" value="Genomic_DNA"/>
</dbReference>
<feature type="compositionally biased region" description="Acidic residues" evidence="5">
    <location>
        <begin position="210"/>
        <end position="220"/>
    </location>
</feature>
<comment type="caution">
    <text evidence="8">The sequence shown here is derived from an EMBL/GenBank/DDBJ whole genome shotgun (WGS) entry which is preliminary data.</text>
</comment>
<feature type="transmembrane region" description="Helical" evidence="6">
    <location>
        <begin position="122"/>
        <end position="139"/>
    </location>
</feature>
<evidence type="ECO:0000256" key="3">
    <source>
        <dbReference type="ARBA" id="ARBA00022989"/>
    </source>
</evidence>
<evidence type="ECO:0000313" key="9">
    <source>
        <dbReference type="Proteomes" id="UP000216339"/>
    </source>
</evidence>
<evidence type="ECO:0000259" key="7">
    <source>
        <dbReference type="Pfam" id="PF05154"/>
    </source>
</evidence>
<feature type="compositionally biased region" description="Low complexity" evidence="5">
    <location>
        <begin position="48"/>
        <end position="62"/>
    </location>
</feature>
<keyword evidence="9" id="KW-1185">Reference proteome</keyword>
<evidence type="ECO:0000256" key="6">
    <source>
        <dbReference type="SAM" id="Phobius"/>
    </source>
</evidence>
<evidence type="ECO:0000256" key="1">
    <source>
        <dbReference type="ARBA" id="ARBA00004141"/>
    </source>
</evidence>
<evidence type="ECO:0000256" key="5">
    <source>
        <dbReference type="SAM" id="MobiDB-lite"/>
    </source>
</evidence>
<feature type="region of interest" description="Disordered" evidence="5">
    <location>
        <begin position="183"/>
        <end position="220"/>
    </location>
</feature>
<name>A0A271J4S7_9BACT</name>
<feature type="compositionally biased region" description="Basic residues" evidence="5">
    <location>
        <begin position="30"/>
        <end position="47"/>
    </location>
</feature>
<keyword evidence="2 6" id="KW-0812">Transmembrane</keyword>
<feature type="domain" description="TM2" evidence="7">
    <location>
        <begin position="117"/>
        <end position="167"/>
    </location>
</feature>
<proteinExistence type="predicted"/>
<accession>A0A271J4S7</accession>
<organism evidence="8 9">
    <name type="scientific">Rubrivirga marina</name>
    <dbReference type="NCBI Taxonomy" id="1196024"/>
    <lineage>
        <taxon>Bacteria</taxon>
        <taxon>Pseudomonadati</taxon>
        <taxon>Rhodothermota</taxon>
        <taxon>Rhodothermia</taxon>
        <taxon>Rhodothermales</taxon>
        <taxon>Rubricoccaceae</taxon>
        <taxon>Rubrivirga</taxon>
    </lineage>
</organism>
<evidence type="ECO:0000256" key="2">
    <source>
        <dbReference type="ARBA" id="ARBA00022692"/>
    </source>
</evidence>
<reference evidence="8 9" key="1">
    <citation type="submission" date="2016-11" db="EMBL/GenBank/DDBJ databases">
        <title>Study of marine rhodopsin-containing bacteria.</title>
        <authorList>
            <person name="Yoshizawa S."/>
            <person name="Kumagai Y."/>
            <person name="Kogure K."/>
        </authorList>
    </citation>
    <scope>NUCLEOTIDE SEQUENCE [LARGE SCALE GENOMIC DNA]</scope>
    <source>
        <strain evidence="8 9">SAORIC-28</strain>
    </source>
</reference>
<feature type="compositionally biased region" description="Basic and acidic residues" evidence="5">
    <location>
        <begin position="196"/>
        <end position="209"/>
    </location>
</feature>
<dbReference type="RefSeq" id="WP_218830583.1">
    <property type="nucleotide sequence ID" value="NZ_MQWD01000001.1"/>
</dbReference>
<protein>
    <recommendedName>
        <fullName evidence="7">TM2 domain-containing protein</fullName>
    </recommendedName>
</protein>
<dbReference type="Proteomes" id="UP000216339">
    <property type="component" value="Unassembled WGS sequence"/>
</dbReference>
<dbReference type="GO" id="GO:0016020">
    <property type="term" value="C:membrane"/>
    <property type="evidence" value="ECO:0007669"/>
    <property type="project" value="UniProtKB-SubCell"/>
</dbReference>
<gene>
    <name evidence="8" type="ORF">BSZ37_19900</name>
</gene>
<feature type="region of interest" description="Disordered" evidence="5">
    <location>
        <begin position="1"/>
        <end position="62"/>
    </location>
</feature>
<feature type="transmembrane region" description="Helical" evidence="6">
    <location>
        <begin position="145"/>
        <end position="171"/>
    </location>
</feature>
<sequence>MTDFDTDDGLDDLTAEELEEQAFGPDPDRKRRKRTRRRRKQKVRQILKRSTPPASEASSEETFPVPVKASALPVAVSTKFCYACGAELDLRAEVCPHCGVGQPMEPFLRGGRRAKREKSKGGATLLALTLGGIGAHRFYLGQPKIGIAMLLLSWTFLPMLVGWVDFVRFAFMSDRDFATRYGRQTAPMLHPPRPIRRLESARSSEPRHEEDEEEADEERR</sequence>
<keyword evidence="4 6" id="KW-0472">Membrane</keyword>
<evidence type="ECO:0000313" key="8">
    <source>
        <dbReference type="EMBL" id="PAP78526.1"/>
    </source>
</evidence>
<dbReference type="InterPro" id="IPR007829">
    <property type="entry name" value="TM2"/>
</dbReference>
<comment type="subcellular location">
    <subcellularLocation>
        <location evidence="1">Membrane</location>
        <topology evidence="1">Multi-pass membrane protein</topology>
    </subcellularLocation>
</comment>
<evidence type="ECO:0000256" key="4">
    <source>
        <dbReference type="ARBA" id="ARBA00023136"/>
    </source>
</evidence>
<dbReference type="AlphaFoldDB" id="A0A271J4S7"/>
<dbReference type="Pfam" id="PF05154">
    <property type="entry name" value="TM2"/>
    <property type="match status" value="1"/>
</dbReference>
<keyword evidence="3 6" id="KW-1133">Transmembrane helix</keyword>